<reference evidence="2" key="1">
    <citation type="submission" date="2021-01" db="EMBL/GenBank/DDBJ databases">
        <authorList>
            <consortium name="Genoscope - CEA"/>
            <person name="William W."/>
        </authorList>
    </citation>
    <scope>NUCLEOTIDE SEQUENCE</scope>
</reference>
<dbReference type="OMA" id="GSCQFID"/>
<organism evidence="2 3">
    <name type="scientific">Paramecium primaurelia</name>
    <dbReference type="NCBI Taxonomy" id="5886"/>
    <lineage>
        <taxon>Eukaryota</taxon>
        <taxon>Sar</taxon>
        <taxon>Alveolata</taxon>
        <taxon>Ciliophora</taxon>
        <taxon>Intramacronucleata</taxon>
        <taxon>Oligohymenophorea</taxon>
        <taxon>Peniculida</taxon>
        <taxon>Parameciidae</taxon>
        <taxon>Paramecium</taxon>
    </lineage>
</organism>
<feature type="domain" description="FCP1 homology" evidence="1">
    <location>
        <begin position="30"/>
        <end position="190"/>
    </location>
</feature>
<gene>
    <name evidence="2" type="ORF">PPRIM_AZ9-3.1.T0650186</name>
</gene>
<dbReference type="InterPro" id="IPR011948">
    <property type="entry name" value="Dullard_phosphatase"/>
</dbReference>
<accession>A0A8S1MLP6</accession>
<dbReference type="AlphaFoldDB" id="A0A8S1MLP6"/>
<dbReference type="CDD" id="cd07521">
    <property type="entry name" value="HAD_FCP1-like"/>
    <property type="match status" value="1"/>
</dbReference>
<evidence type="ECO:0000313" key="2">
    <source>
        <dbReference type="EMBL" id="CAD8081358.1"/>
    </source>
</evidence>
<dbReference type="InterPro" id="IPR004274">
    <property type="entry name" value="FCP1_dom"/>
</dbReference>
<dbReference type="SMART" id="SM00577">
    <property type="entry name" value="CPDc"/>
    <property type="match status" value="1"/>
</dbReference>
<name>A0A8S1MLP6_PARPR</name>
<dbReference type="NCBIfam" id="TIGR02251">
    <property type="entry name" value="HIF-SF_euk"/>
    <property type="match status" value="1"/>
</dbReference>
<evidence type="ECO:0000313" key="3">
    <source>
        <dbReference type="Proteomes" id="UP000688137"/>
    </source>
</evidence>
<dbReference type="PROSITE" id="PS50969">
    <property type="entry name" value="FCP1"/>
    <property type="match status" value="1"/>
</dbReference>
<dbReference type="Proteomes" id="UP000688137">
    <property type="component" value="Unassembled WGS sequence"/>
</dbReference>
<dbReference type="GO" id="GO:0016791">
    <property type="term" value="F:phosphatase activity"/>
    <property type="evidence" value="ECO:0007669"/>
    <property type="project" value="InterPro"/>
</dbReference>
<proteinExistence type="predicted"/>
<dbReference type="FunFam" id="3.40.50.1000:FF:000093">
    <property type="entry name" value="NLI interacting factor-like phosphatase family protein"/>
    <property type="match status" value="1"/>
</dbReference>
<sequence>MSIFALFRNCFEHFKGKFQKNYISAQTPKQFAQKKVLVLDLDETLVHCEFKENEDFQHEVLLEVIHKGQVYKVYLKARPYLNQFLQEISKDYEIFIFTAGYEAYCQEVLSFIDKKKIISDYYARGSCQFIDGICYKDLQLIDRPMGDIIFIDNNPNAFINYKDNGLLIPSFLDSDDDDCLLRLIPFLKYMAKKKDVRPVEQHLKNYEDNNGTIVFCEAQNTIQLEQEEPDEDTLSEGKVIKKEQEVTDFDIKHKKTQTQIENVNKIKSKLRSVTLFSSSKNK</sequence>
<keyword evidence="3" id="KW-1185">Reference proteome</keyword>
<dbReference type="Pfam" id="PF03031">
    <property type="entry name" value="NIF"/>
    <property type="match status" value="1"/>
</dbReference>
<evidence type="ECO:0000259" key="1">
    <source>
        <dbReference type="PROSITE" id="PS50969"/>
    </source>
</evidence>
<dbReference type="PANTHER" id="PTHR12210">
    <property type="entry name" value="DULLARD PROTEIN PHOSPHATASE"/>
    <property type="match status" value="1"/>
</dbReference>
<comment type="caution">
    <text evidence="2">The sequence shown here is derived from an EMBL/GenBank/DDBJ whole genome shotgun (WGS) entry which is preliminary data.</text>
</comment>
<dbReference type="InterPro" id="IPR050365">
    <property type="entry name" value="TIM50"/>
</dbReference>
<protein>
    <recommendedName>
        <fullName evidence="1">FCP1 homology domain-containing protein</fullName>
    </recommendedName>
</protein>
<dbReference type="EMBL" id="CAJJDM010000067">
    <property type="protein sequence ID" value="CAD8081358.1"/>
    <property type="molecule type" value="Genomic_DNA"/>
</dbReference>